<organism evidence="2 3">
    <name type="scientific">Skeletonema marinoi</name>
    <dbReference type="NCBI Taxonomy" id="267567"/>
    <lineage>
        <taxon>Eukaryota</taxon>
        <taxon>Sar</taxon>
        <taxon>Stramenopiles</taxon>
        <taxon>Ochrophyta</taxon>
        <taxon>Bacillariophyta</taxon>
        <taxon>Coscinodiscophyceae</taxon>
        <taxon>Thalassiosirophycidae</taxon>
        <taxon>Thalassiosirales</taxon>
        <taxon>Skeletonemataceae</taxon>
        <taxon>Skeletonema</taxon>
        <taxon>Skeletonema marinoi-dohrnii complex</taxon>
    </lineage>
</organism>
<accession>A0AAD8Y743</accession>
<protein>
    <submittedName>
        <fullName evidence="2">Transcriptional repressor TCF25</fullName>
    </submittedName>
</protein>
<keyword evidence="3" id="KW-1185">Reference proteome</keyword>
<dbReference type="Pfam" id="PF04910">
    <property type="entry name" value="Tcf25"/>
    <property type="match status" value="1"/>
</dbReference>
<feature type="compositionally biased region" description="Low complexity" evidence="1">
    <location>
        <begin position="175"/>
        <end position="184"/>
    </location>
</feature>
<dbReference type="PANTHER" id="PTHR22684:SF0">
    <property type="entry name" value="RIBOSOME QUALITY CONTROL COMPLEX SUBUNIT TCF25"/>
    <property type="match status" value="1"/>
</dbReference>
<dbReference type="Proteomes" id="UP001224775">
    <property type="component" value="Unassembled WGS sequence"/>
</dbReference>
<feature type="region of interest" description="Disordered" evidence="1">
    <location>
        <begin position="175"/>
        <end position="196"/>
    </location>
</feature>
<evidence type="ECO:0000313" key="3">
    <source>
        <dbReference type="Proteomes" id="UP001224775"/>
    </source>
</evidence>
<dbReference type="InterPro" id="IPR006994">
    <property type="entry name" value="TCF25/Rqc1"/>
</dbReference>
<feature type="region of interest" description="Disordered" evidence="1">
    <location>
        <begin position="235"/>
        <end position="266"/>
    </location>
</feature>
<gene>
    <name evidence="2" type="ORF">QTG54_008842</name>
</gene>
<feature type="compositionally biased region" description="Basic and acidic residues" evidence="1">
    <location>
        <begin position="604"/>
        <end position="613"/>
    </location>
</feature>
<feature type="region of interest" description="Disordered" evidence="1">
    <location>
        <begin position="1"/>
        <end position="99"/>
    </location>
</feature>
<reference evidence="2" key="1">
    <citation type="submission" date="2023-06" db="EMBL/GenBank/DDBJ databases">
        <title>Survivors Of The Sea: Transcriptome response of Skeletonema marinoi to long-term dormancy.</title>
        <authorList>
            <person name="Pinder M.I.M."/>
            <person name="Kourtchenko O."/>
            <person name="Robertson E.K."/>
            <person name="Larsson T."/>
            <person name="Maumus F."/>
            <person name="Osuna-Cruz C.M."/>
            <person name="Vancaester E."/>
            <person name="Stenow R."/>
            <person name="Vandepoele K."/>
            <person name="Ploug H."/>
            <person name="Bruchert V."/>
            <person name="Godhe A."/>
            <person name="Topel M."/>
        </authorList>
    </citation>
    <scope>NUCLEOTIDE SEQUENCE</scope>
    <source>
        <strain evidence="2">R05AC</strain>
    </source>
</reference>
<dbReference type="PANTHER" id="PTHR22684">
    <property type="entry name" value="NULP1-RELATED"/>
    <property type="match status" value="1"/>
</dbReference>
<sequence>MSSRALRRLRVEQEASLAEDHDDDESSSDEEQNDGGGGGGGFMAMLEEESSSEEESSESDDEEEDEEDQPAVATSNKSKKGQATAKKEQAPVEEEEDLDAILSDMKIQNQITGDEAENNDPSASTSSSTVRSILLSKANGYDTQDLDLDYALRDLLGGAAVAGNPLFIDDDDIQQQQQLQQQRGRNNRNRGGRNNRRTVAKKYLFGKVKPEWGKPPSFVGGGLGVKELTQDVLEEEEGNKWSVPWPYNESGDGSGENDDENKEKDAFPNAKWFTFDMSDTYSEINRKYEQMLSNPQAGMQDPNLLAMFVADNPFFAETILQMAMVLYYVNDRGRGSDLLRRCMYLYETALPSSLLPSNNANNGEANNEIFMDINRQPNSGFFACLFRIMQTSGMSGCHPNALAVGRYLLSLDPLRDPMGVLLILDYYALASRRASVALSEEDEDGLELGASFIVDLVESEKITINWEDDLTSRHHKCPLLQLPNWAFSYAMALYRLSRKEEADEALKTALETFPMVLPKLLEMNKVNVQARSFQMDWPTVLPAFNHDLNAANIDEVNTQIEARVARAAGEHLVRIFVERNHKLWKENDVVQWMYSCSEKVVKGDEPQLEREADAGEGAMSTSTELPPKQLTSKFSPALVRYAQCDPSDYEDRFRTFPPEAIALDPNLVGPALVHDHRRGRFLRGGQARGGGGMMDREMMEDVPADLMEQLRGMLGMAGNEVDLLDADSPILQLYLQSLLPWAQVEGVRPPR</sequence>
<feature type="compositionally biased region" description="Polar residues" evidence="1">
    <location>
        <begin position="619"/>
        <end position="629"/>
    </location>
</feature>
<evidence type="ECO:0000313" key="2">
    <source>
        <dbReference type="EMBL" id="KAK1740747.1"/>
    </source>
</evidence>
<feature type="region of interest" description="Disordered" evidence="1">
    <location>
        <begin position="604"/>
        <end position="629"/>
    </location>
</feature>
<name>A0AAD8Y743_9STRA</name>
<feature type="compositionally biased region" description="Acidic residues" evidence="1">
    <location>
        <begin position="20"/>
        <end position="33"/>
    </location>
</feature>
<dbReference type="EMBL" id="JATAAI010000015">
    <property type="protein sequence ID" value="KAK1740747.1"/>
    <property type="molecule type" value="Genomic_DNA"/>
</dbReference>
<proteinExistence type="predicted"/>
<comment type="caution">
    <text evidence="2">The sequence shown here is derived from an EMBL/GenBank/DDBJ whole genome shotgun (WGS) entry which is preliminary data.</text>
</comment>
<evidence type="ECO:0000256" key="1">
    <source>
        <dbReference type="SAM" id="MobiDB-lite"/>
    </source>
</evidence>
<dbReference type="GO" id="GO:1990112">
    <property type="term" value="C:RQC complex"/>
    <property type="evidence" value="ECO:0007669"/>
    <property type="project" value="TreeGrafter"/>
</dbReference>
<dbReference type="AlphaFoldDB" id="A0AAD8Y743"/>
<feature type="compositionally biased region" description="Basic residues" evidence="1">
    <location>
        <begin position="185"/>
        <end position="196"/>
    </location>
</feature>
<feature type="compositionally biased region" description="Acidic residues" evidence="1">
    <location>
        <begin position="46"/>
        <end position="69"/>
    </location>
</feature>